<dbReference type="SUPFAM" id="SSF57667">
    <property type="entry name" value="beta-beta-alpha zinc fingers"/>
    <property type="match status" value="4"/>
</dbReference>
<keyword evidence="4 10" id="KW-0863">Zinc-finger</keyword>
<feature type="domain" description="C2H2-type" evidence="11">
    <location>
        <begin position="139"/>
        <end position="166"/>
    </location>
</feature>
<evidence type="ECO:0000256" key="7">
    <source>
        <dbReference type="ARBA" id="ARBA00023125"/>
    </source>
</evidence>
<accession>A0A6P8XWC6</accession>
<evidence type="ECO:0000256" key="2">
    <source>
        <dbReference type="ARBA" id="ARBA00022723"/>
    </source>
</evidence>
<evidence type="ECO:0000313" key="12">
    <source>
        <dbReference type="Proteomes" id="UP000515160"/>
    </source>
</evidence>
<keyword evidence="7" id="KW-0238">DNA-binding</keyword>
<dbReference type="PROSITE" id="PS50157">
    <property type="entry name" value="ZINC_FINGER_C2H2_2"/>
    <property type="match status" value="7"/>
</dbReference>
<dbReference type="InterPro" id="IPR050331">
    <property type="entry name" value="Zinc_finger"/>
</dbReference>
<dbReference type="RefSeq" id="XP_034115600.1">
    <property type="nucleotide sequence ID" value="XM_034259709.2"/>
</dbReference>
<dbReference type="Pfam" id="PF12874">
    <property type="entry name" value="zf-met"/>
    <property type="match status" value="1"/>
</dbReference>
<keyword evidence="2" id="KW-0479">Metal-binding</keyword>
<name>A0A6P8XWC6_DROAB</name>
<feature type="domain" description="C2H2-type" evidence="11">
    <location>
        <begin position="111"/>
        <end position="138"/>
    </location>
</feature>
<dbReference type="PANTHER" id="PTHR16515:SF49">
    <property type="entry name" value="GASTRULA ZINC FINGER PROTEIN XLCGF49.1-LIKE-RELATED"/>
    <property type="match status" value="1"/>
</dbReference>
<dbReference type="FunFam" id="3.30.160.60:FF:000100">
    <property type="entry name" value="Zinc finger 45-like"/>
    <property type="match status" value="1"/>
</dbReference>
<dbReference type="SMART" id="SM00355">
    <property type="entry name" value="ZnF_C2H2"/>
    <property type="match status" value="8"/>
</dbReference>
<comment type="subcellular location">
    <subcellularLocation>
        <location evidence="1">Nucleus</location>
    </subcellularLocation>
</comment>
<evidence type="ECO:0000259" key="11">
    <source>
        <dbReference type="PROSITE" id="PS50157"/>
    </source>
</evidence>
<keyword evidence="9" id="KW-0539">Nucleus</keyword>
<dbReference type="Gene3D" id="3.30.160.60">
    <property type="entry name" value="Classic Zinc Finger"/>
    <property type="match status" value="5"/>
</dbReference>
<evidence type="ECO:0000256" key="6">
    <source>
        <dbReference type="ARBA" id="ARBA00023015"/>
    </source>
</evidence>
<dbReference type="FunFam" id="3.30.160.60:FF:000065">
    <property type="entry name" value="B-cell CLL/lymphoma 6, member B"/>
    <property type="match status" value="1"/>
</dbReference>
<sequence length="466" mass="54030">MSGRCPRCNCEATGQNRLVTDSCGHSKCRQCLLNDVADCLECNEATNNTIEVPQDTEIPAVESQLSHDESPASHITVTEQGYHCSVCNKSFRSRTQQYYHRACGNEALKQFACTLCDRRFATRSHLKYHQNSHENNEQHSCSVCHKNFKQQLVLQRHMRVHKTETFTCPQCQKQFRSQNALDTHSQVHSGQSLPYKCEVCGKHYLTKANLKQHRLKHDQNSTRYACSICSKSFLRQTTLRLHQARHSQRPRHSCPQCYKTFNDLDALARHKKQHAITHRYRCIDCDVTVNRRDNMIRHMRAMHPGVPFDAGVEIIGNESLNQEGEPPVAAAEEATHTPNIQRYNSVIMSVGNVQPVDVAAWLPPEPEPEPEPEMQQQQFVQQQQQFIQQPPTVQDEVQKENVKLYRKIILDLDNEEYSNELSTVMDLEHEIAPEHVHQVSMQQPPLHQRLHWRKNYKNFYENEHTD</sequence>
<keyword evidence="6" id="KW-0805">Transcription regulation</keyword>
<feature type="domain" description="C2H2-type" evidence="11">
    <location>
        <begin position="195"/>
        <end position="222"/>
    </location>
</feature>
<dbReference type="InterPro" id="IPR013087">
    <property type="entry name" value="Znf_C2H2_type"/>
</dbReference>
<feature type="domain" description="C2H2-type" evidence="11">
    <location>
        <begin position="280"/>
        <end position="305"/>
    </location>
</feature>
<feature type="domain" description="C2H2-type" evidence="11">
    <location>
        <begin position="252"/>
        <end position="275"/>
    </location>
</feature>
<evidence type="ECO:0000256" key="8">
    <source>
        <dbReference type="ARBA" id="ARBA00023163"/>
    </source>
</evidence>
<dbReference type="AlphaFoldDB" id="A0A6P8XWC6"/>
<feature type="domain" description="C2H2-type" evidence="11">
    <location>
        <begin position="224"/>
        <end position="251"/>
    </location>
</feature>
<evidence type="ECO:0000256" key="3">
    <source>
        <dbReference type="ARBA" id="ARBA00022737"/>
    </source>
</evidence>
<proteinExistence type="predicted"/>
<feature type="domain" description="C2H2-type" evidence="11">
    <location>
        <begin position="166"/>
        <end position="193"/>
    </location>
</feature>
<keyword evidence="5" id="KW-0862">Zinc</keyword>
<gene>
    <name evidence="13" type="primary">LOC117575476</name>
</gene>
<keyword evidence="8" id="KW-0804">Transcription</keyword>
<evidence type="ECO:0000256" key="9">
    <source>
        <dbReference type="ARBA" id="ARBA00023242"/>
    </source>
</evidence>
<dbReference type="GO" id="GO:0008270">
    <property type="term" value="F:zinc ion binding"/>
    <property type="evidence" value="ECO:0007669"/>
    <property type="project" value="UniProtKB-KW"/>
</dbReference>
<evidence type="ECO:0000256" key="10">
    <source>
        <dbReference type="PROSITE-ProRule" id="PRU00042"/>
    </source>
</evidence>
<organism evidence="12 13">
    <name type="scientific">Drosophila albomicans</name>
    <name type="common">Fruit fly</name>
    <dbReference type="NCBI Taxonomy" id="7291"/>
    <lineage>
        <taxon>Eukaryota</taxon>
        <taxon>Metazoa</taxon>
        <taxon>Ecdysozoa</taxon>
        <taxon>Arthropoda</taxon>
        <taxon>Hexapoda</taxon>
        <taxon>Insecta</taxon>
        <taxon>Pterygota</taxon>
        <taxon>Neoptera</taxon>
        <taxon>Endopterygota</taxon>
        <taxon>Diptera</taxon>
        <taxon>Brachycera</taxon>
        <taxon>Muscomorpha</taxon>
        <taxon>Ephydroidea</taxon>
        <taxon>Drosophilidae</taxon>
        <taxon>Drosophila</taxon>
    </lineage>
</organism>
<evidence type="ECO:0000256" key="5">
    <source>
        <dbReference type="ARBA" id="ARBA00022833"/>
    </source>
</evidence>
<reference evidence="13" key="1">
    <citation type="submission" date="2025-08" db="UniProtKB">
        <authorList>
            <consortium name="RefSeq"/>
        </authorList>
    </citation>
    <scope>IDENTIFICATION</scope>
    <source>
        <strain evidence="13">15112-1751.03</strain>
        <tissue evidence="13">Whole Adult</tissue>
    </source>
</reference>
<evidence type="ECO:0000256" key="4">
    <source>
        <dbReference type="ARBA" id="ARBA00022771"/>
    </source>
</evidence>
<dbReference type="Proteomes" id="UP000515160">
    <property type="component" value="Chromosome 2R"/>
</dbReference>
<dbReference type="OrthoDB" id="6077919at2759"/>
<protein>
    <submittedName>
        <fullName evidence="13">Zinc finger protein 454</fullName>
    </submittedName>
</protein>
<keyword evidence="12" id="KW-1185">Reference proteome</keyword>
<dbReference type="Pfam" id="PF00096">
    <property type="entry name" value="zf-C2H2"/>
    <property type="match status" value="3"/>
</dbReference>
<dbReference type="PANTHER" id="PTHR16515">
    <property type="entry name" value="PR DOMAIN ZINC FINGER PROTEIN"/>
    <property type="match status" value="1"/>
</dbReference>
<evidence type="ECO:0000313" key="13">
    <source>
        <dbReference type="RefSeq" id="XP_034115600.1"/>
    </source>
</evidence>
<dbReference type="InterPro" id="IPR036236">
    <property type="entry name" value="Znf_C2H2_sf"/>
</dbReference>
<dbReference type="GeneID" id="117575476"/>
<dbReference type="GO" id="GO:0005634">
    <property type="term" value="C:nucleus"/>
    <property type="evidence" value="ECO:0007669"/>
    <property type="project" value="UniProtKB-SubCell"/>
</dbReference>
<dbReference type="GO" id="GO:0010468">
    <property type="term" value="P:regulation of gene expression"/>
    <property type="evidence" value="ECO:0007669"/>
    <property type="project" value="TreeGrafter"/>
</dbReference>
<dbReference type="Pfam" id="PF13912">
    <property type="entry name" value="zf-C2H2_6"/>
    <property type="match status" value="3"/>
</dbReference>
<keyword evidence="3" id="KW-0677">Repeat</keyword>
<dbReference type="PROSITE" id="PS00028">
    <property type="entry name" value="ZINC_FINGER_C2H2_1"/>
    <property type="match status" value="7"/>
</dbReference>
<evidence type="ECO:0000256" key="1">
    <source>
        <dbReference type="ARBA" id="ARBA00004123"/>
    </source>
</evidence>